<dbReference type="SUPFAM" id="SSF54637">
    <property type="entry name" value="Thioesterase/thiol ester dehydrase-isomerase"/>
    <property type="match status" value="1"/>
</dbReference>
<evidence type="ECO:0000313" key="2">
    <source>
        <dbReference type="EMBL" id="OLR92780.1"/>
    </source>
</evidence>
<organism evidence="2 3">
    <name type="scientific">Actinokineospora bangkokensis</name>
    <dbReference type="NCBI Taxonomy" id="1193682"/>
    <lineage>
        <taxon>Bacteria</taxon>
        <taxon>Bacillati</taxon>
        <taxon>Actinomycetota</taxon>
        <taxon>Actinomycetes</taxon>
        <taxon>Pseudonocardiales</taxon>
        <taxon>Pseudonocardiaceae</taxon>
        <taxon>Actinokineospora</taxon>
    </lineage>
</organism>
<dbReference type="Pfam" id="PF03756">
    <property type="entry name" value="AfsA"/>
    <property type="match status" value="2"/>
</dbReference>
<reference evidence="2 3" key="1">
    <citation type="submission" date="2016-10" db="EMBL/GenBank/DDBJ databases">
        <title>The Draft Genome Sequence of Actinokineospora bangkokensis 44EHWT reveals the biosynthetic pathway of antifungal compounds Thailandins with unusual extender unit butylmalonyl-CoA.</title>
        <authorList>
            <person name="Greule A."/>
            <person name="Intra B."/>
            <person name="Flemming S."/>
            <person name="Rommel M.G."/>
            <person name="Panbangred W."/>
            <person name="Bechthold A."/>
        </authorList>
    </citation>
    <scope>NUCLEOTIDE SEQUENCE [LARGE SCALE GENOMIC DNA]</scope>
    <source>
        <strain evidence="2 3">44EHW</strain>
    </source>
</reference>
<evidence type="ECO:0000259" key="1">
    <source>
        <dbReference type="Pfam" id="PF03756"/>
    </source>
</evidence>
<dbReference type="STRING" id="1193682.BJP25_21930"/>
<feature type="domain" description="A-factor biosynthesis hotdog" evidence="1">
    <location>
        <begin position="192"/>
        <end position="304"/>
    </location>
</feature>
<dbReference type="EMBL" id="MKQR01000016">
    <property type="protein sequence ID" value="OLR92780.1"/>
    <property type="molecule type" value="Genomic_DNA"/>
</dbReference>
<dbReference type="NCBIfam" id="NF041195">
    <property type="entry name" value="ScbA_BarX_GamBu"/>
    <property type="match status" value="1"/>
</dbReference>
<proteinExistence type="predicted"/>
<feature type="domain" description="A-factor biosynthesis hotdog" evidence="1">
    <location>
        <begin position="24"/>
        <end position="159"/>
    </location>
</feature>
<dbReference type="AlphaFoldDB" id="A0A1Q9LL82"/>
<dbReference type="GO" id="GO:0016740">
    <property type="term" value="F:transferase activity"/>
    <property type="evidence" value="ECO:0007669"/>
    <property type="project" value="InterPro"/>
</dbReference>
<comment type="caution">
    <text evidence="2">The sequence shown here is derived from an EMBL/GenBank/DDBJ whole genome shotgun (WGS) entry which is preliminary data.</text>
</comment>
<accession>A0A1Q9LL82</accession>
<sequence length="309" mass="33609">MARQAVRAGDRAPETAGRDLVREFVHRRNPAEVLLADWEHDGEHRLRCRADWPRAHRFYTPSGGRHDALLVVETLRQAGLLAAHVGCGVPVGHSFLMDRLTCAVEDPSGLAGAGGPADVRLVVDITEVRGRRGRVADLRVDVVFRRDGLRFAAGSGWMRCLPPSLYQRVRWSGERAEGGPAVVPPPVDPRVVGRAAVEDVVLGEPDRAGRFPLRVDTAHPVLFDHPLDHVPGMLVFEAMRQAGRVVLGGPDAPVFGCSADFPRFVELDQRCLVEAEVSARPSPSAAQVSVRLVQAGEVRARGTIMLGVR</sequence>
<dbReference type="InterPro" id="IPR047757">
    <property type="entry name" value="AfsA-like"/>
</dbReference>
<dbReference type="InterPro" id="IPR005509">
    <property type="entry name" value="AfsA_hotdog_dom"/>
</dbReference>
<evidence type="ECO:0000313" key="3">
    <source>
        <dbReference type="Proteomes" id="UP000186040"/>
    </source>
</evidence>
<protein>
    <recommendedName>
        <fullName evidence="1">A-factor biosynthesis hotdog domain-containing protein</fullName>
    </recommendedName>
</protein>
<dbReference type="Proteomes" id="UP000186040">
    <property type="component" value="Unassembled WGS sequence"/>
</dbReference>
<keyword evidence="3" id="KW-1185">Reference proteome</keyword>
<gene>
    <name evidence="2" type="ORF">BJP25_21930</name>
</gene>
<dbReference type="InterPro" id="IPR029069">
    <property type="entry name" value="HotDog_dom_sf"/>
</dbReference>
<name>A0A1Q9LL82_9PSEU</name>